<organism evidence="3 4">
    <name type="scientific">Adineta ricciae</name>
    <name type="common">Rotifer</name>
    <dbReference type="NCBI Taxonomy" id="249248"/>
    <lineage>
        <taxon>Eukaryota</taxon>
        <taxon>Metazoa</taxon>
        <taxon>Spiralia</taxon>
        <taxon>Gnathifera</taxon>
        <taxon>Rotifera</taxon>
        <taxon>Eurotatoria</taxon>
        <taxon>Bdelloidea</taxon>
        <taxon>Adinetida</taxon>
        <taxon>Adinetidae</taxon>
        <taxon>Adineta</taxon>
    </lineage>
</organism>
<reference evidence="3" key="1">
    <citation type="submission" date="2021-02" db="EMBL/GenBank/DDBJ databases">
        <authorList>
            <person name="Nowell W R."/>
        </authorList>
    </citation>
    <scope>NUCLEOTIDE SEQUENCE</scope>
</reference>
<evidence type="ECO:0000313" key="4">
    <source>
        <dbReference type="Proteomes" id="UP000663828"/>
    </source>
</evidence>
<keyword evidence="1" id="KW-1133">Transmembrane helix</keyword>
<proteinExistence type="predicted"/>
<keyword evidence="4" id="KW-1185">Reference proteome</keyword>
<protein>
    <submittedName>
        <fullName evidence="3">Uncharacterized protein</fullName>
    </submittedName>
</protein>
<feature type="transmembrane region" description="Helical" evidence="1">
    <location>
        <begin position="52"/>
        <end position="71"/>
    </location>
</feature>
<accession>A0A816E0I1</accession>
<dbReference type="Gene3D" id="2.60.120.380">
    <property type="match status" value="1"/>
</dbReference>
<keyword evidence="1" id="KW-0812">Transmembrane</keyword>
<dbReference type="OrthoDB" id="10025689at2759"/>
<evidence type="ECO:0000256" key="1">
    <source>
        <dbReference type="SAM" id="Phobius"/>
    </source>
</evidence>
<name>A0A816E0I1_ADIRI</name>
<comment type="caution">
    <text evidence="3">The sequence shown here is derived from an EMBL/GenBank/DDBJ whole genome shotgun (WGS) entry which is preliminary data.</text>
</comment>
<sequence length="485" mass="54475">MTTSAQPEEYQMKTAIDLTTDDTANHFPLLLDSTMEKTKLLHAGGFIMFKKLAACSLALGILVAGSALFVVQHLPTQSTKLAVDTYTEKNELSPNSPPQNSFAKQSSVVQDQLMNIPANVQKNGIVPIDSLAENVPMIESEVPTFIQLDKANPYVPEHTTSLPTIAEGPNLSVLEFPTVYHPQQETIVTMPIIEDPYNISNYGTYRVTIYSEDSQHVIADTLLNVVPRIELCVPKQFIVRDSVNNVIKDGIVTLKSGEKHAVVFTGRTDKNGSIDLPHTLTDGLYEVEIYSQNNSQLQRLNFSMIAFQNRRQMKANSFIGRTDLKPNEIEIVLKWDADPNDLDSHLYVSDGKHIYFLTKNGENMSLDYDVTTGYGPETVRFTVNSNLKYIYAVHRYAGNSTLAQSKAELMFSINTNYTHIYRAGKRDKLVNGEKHRIPQTARPQANFWVVFLLDGSTNEIKFFENAFENHNDFGTNIISTKYFSL</sequence>
<dbReference type="AlphaFoldDB" id="A0A816E0I1"/>
<evidence type="ECO:0000313" key="2">
    <source>
        <dbReference type="EMBL" id="CAF1490328.1"/>
    </source>
</evidence>
<dbReference type="EMBL" id="CAJNOR010009400">
    <property type="protein sequence ID" value="CAF1644257.1"/>
    <property type="molecule type" value="Genomic_DNA"/>
</dbReference>
<dbReference type="Proteomes" id="UP000663852">
    <property type="component" value="Unassembled WGS sequence"/>
</dbReference>
<dbReference type="Proteomes" id="UP000663828">
    <property type="component" value="Unassembled WGS sequence"/>
</dbReference>
<keyword evidence="1" id="KW-0472">Membrane</keyword>
<gene>
    <name evidence="2" type="ORF">EDS130_LOCUS41987</name>
    <name evidence="3" type="ORF">XAT740_LOCUS53859</name>
</gene>
<dbReference type="EMBL" id="CAJNOJ010000584">
    <property type="protein sequence ID" value="CAF1490328.1"/>
    <property type="molecule type" value="Genomic_DNA"/>
</dbReference>
<evidence type="ECO:0000313" key="3">
    <source>
        <dbReference type="EMBL" id="CAF1644257.1"/>
    </source>
</evidence>